<dbReference type="AlphaFoldDB" id="A0A645AQ37"/>
<evidence type="ECO:0000256" key="1">
    <source>
        <dbReference type="SAM" id="MobiDB-lite"/>
    </source>
</evidence>
<sequence length="87" mass="9029">MAVTLQGVEIVHLGHLIPDGDGQVRFALHQLLDDAVHDLGLGVIPVIENQLRGAGGIPQSEGDGYGDGRHEAGQNDAGPAADAVRLF</sequence>
<protein>
    <submittedName>
        <fullName evidence="2">Uncharacterized protein</fullName>
    </submittedName>
</protein>
<feature type="region of interest" description="Disordered" evidence="1">
    <location>
        <begin position="54"/>
        <end position="81"/>
    </location>
</feature>
<organism evidence="2">
    <name type="scientific">bioreactor metagenome</name>
    <dbReference type="NCBI Taxonomy" id="1076179"/>
    <lineage>
        <taxon>unclassified sequences</taxon>
        <taxon>metagenomes</taxon>
        <taxon>ecological metagenomes</taxon>
    </lineage>
</organism>
<dbReference type="EMBL" id="VSSQ01014801">
    <property type="protein sequence ID" value="MPM54441.1"/>
    <property type="molecule type" value="Genomic_DNA"/>
</dbReference>
<comment type="caution">
    <text evidence="2">The sequence shown here is derived from an EMBL/GenBank/DDBJ whole genome shotgun (WGS) entry which is preliminary data.</text>
</comment>
<accession>A0A645AQ37</accession>
<name>A0A645AQ37_9ZZZZ</name>
<evidence type="ECO:0000313" key="2">
    <source>
        <dbReference type="EMBL" id="MPM54441.1"/>
    </source>
</evidence>
<gene>
    <name evidence="2" type="ORF">SDC9_101219</name>
</gene>
<reference evidence="2" key="1">
    <citation type="submission" date="2019-08" db="EMBL/GenBank/DDBJ databases">
        <authorList>
            <person name="Kucharzyk K."/>
            <person name="Murdoch R.W."/>
            <person name="Higgins S."/>
            <person name="Loffler F."/>
        </authorList>
    </citation>
    <scope>NUCLEOTIDE SEQUENCE</scope>
</reference>
<proteinExistence type="predicted"/>